<dbReference type="Gramene" id="Pp3c9_1020V3.1">
    <property type="protein sequence ID" value="Pp3c9_1020V3.1"/>
    <property type="gene ID" value="Pp3c9_1020"/>
</dbReference>
<dbReference type="GO" id="GO:0005524">
    <property type="term" value="F:ATP binding"/>
    <property type="evidence" value="ECO:0007669"/>
    <property type="project" value="UniProtKB-KW"/>
</dbReference>
<keyword evidence="5" id="KW-0238">DNA-binding</keyword>
<dbReference type="SUPFAM" id="SSF52540">
    <property type="entry name" value="P-loop containing nucleoside triphosphate hydrolases"/>
    <property type="match status" value="1"/>
</dbReference>
<dbReference type="InterPro" id="IPR017261">
    <property type="entry name" value="DNA_mismatch_repair_MutS/MSH"/>
</dbReference>
<dbReference type="RefSeq" id="XP_073392307.1">
    <property type="nucleotide sequence ID" value="XM_073536206.1"/>
</dbReference>
<evidence type="ECO:0000259" key="7">
    <source>
        <dbReference type="PROSITE" id="PS00486"/>
    </source>
</evidence>
<dbReference type="InterPro" id="IPR007696">
    <property type="entry name" value="DNA_mismatch_repair_MutS_core"/>
</dbReference>
<dbReference type="STRING" id="3218.A0A2K1K1G7"/>
<reference evidence="8 10" key="1">
    <citation type="journal article" date="2008" name="Science">
        <title>The Physcomitrella genome reveals evolutionary insights into the conquest of land by plants.</title>
        <authorList>
            <person name="Rensing S."/>
            <person name="Lang D."/>
            <person name="Zimmer A."/>
            <person name="Terry A."/>
            <person name="Salamov A."/>
            <person name="Shapiro H."/>
            <person name="Nishiyama T."/>
            <person name="Perroud P.-F."/>
            <person name="Lindquist E."/>
            <person name="Kamisugi Y."/>
            <person name="Tanahashi T."/>
            <person name="Sakakibara K."/>
            <person name="Fujita T."/>
            <person name="Oishi K."/>
            <person name="Shin-I T."/>
            <person name="Kuroki Y."/>
            <person name="Toyoda A."/>
            <person name="Suzuki Y."/>
            <person name="Hashimoto A."/>
            <person name="Yamaguchi K."/>
            <person name="Sugano A."/>
            <person name="Kohara Y."/>
            <person name="Fujiyama A."/>
            <person name="Anterola A."/>
            <person name="Aoki S."/>
            <person name="Ashton N."/>
            <person name="Barbazuk W.B."/>
            <person name="Barker E."/>
            <person name="Bennetzen J."/>
            <person name="Bezanilla M."/>
            <person name="Blankenship R."/>
            <person name="Cho S.H."/>
            <person name="Dutcher S."/>
            <person name="Estelle M."/>
            <person name="Fawcett J.A."/>
            <person name="Gundlach H."/>
            <person name="Hanada K."/>
            <person name="Heyl A."/>
            <person name="Hicks K.A."/>
            <person name="Hugh J."/>
            <person name="Lohr M."/>
            <person name="Mayer K."/>
            <person name="Melkozernov A."/>
            <person name="Murata T."/>
            <person name="Nelson D."/>
            <person name="Pils B."/>
            <person name="Prigge M."/>
            <person name="Reiss B."/>
            <person name="Renner T."/>
            <person name="Rombauts S."/>
            <person name="Rushton P."/>
            <person name="Sanderfoot A."/>
            <person name="Schween G."/>
            <person name="Shiu S.-H."/>
            <person name="Stueber K."/>
            <person name="Theodoulou F.L."/>
            <person name="Tu H."/>
            <person name="Van de Peer Y."/>
            <person name="Verrier P.J."/>
            <person name="Waters E."/>
            <person name="Wood A."/>
            <person name="Yang L."/>
            <person name="Cove D."/>
            <person name="Cuming A."/>
            <person name="Hasebe M."/>
            <person name="Lucas S."/>
            <person name="Mishler D.B."/>
            <person name="Reski R."/>
            <person name="Grigoriev I."/>
            <person name="Quatrano R.S."/>
            <person name="Boore J.L."/>
        </authorList>
    </citation>
    <scope>NUCLEOTIDE SEQUENCE [LARGE SCALE GENOMIC DNA]</scope>
    <source>
        <strain evidence="9 10">cv. Gransden 2004</strain>
    </source>
</reference>
<protein>
    <recommendedName>
        <fullName evidence="7">DNA mismatch repair proteins mutS family domain-containing protein</fullName>
    </recommendedName>
</protein>
<accession>A0A2K1K1G7</accession>
<dbReference type="Gene3D" id="1.10.1420.10">
    <property type="match status" value="1"/>
</dbReference>
<dbReference type="GO" id="GO:0032301">
    <property type="term" value="C:MutSalpha complex"/>
    <property type="evidence" value="ECO:0000318"/>
    <property type="project" value="GO_Central"/>
</dbReference>
<dbReference type="Pfam" id="PF00488">
    <property type="entry name" value="MutS_V"/>
    <property type="match status" value="1"/>
</dbReference>
<dbReference type="PROSITE" id="PS00486">
    <property type="entry name" value="DNA_MISMATCH_REPAIR_2"/>
    <property type="match status" value="1"/>
</dbReference>
<name>A0A2K1K1G7_PHYPA</name>
<dbReference type="Pfam" id="PF05192">
    <property type="entry name" value="MutS_III"/>
    <property type="match status" value="1"/>
</dbReference>
<dbReference type="GeneID" id="112286571"/>
<proteinExistence type="inferred from homology"/>
<reference evidence="9" key="3">
    <citation type="submission" date="2020-12" db="UniProtKB">
        <authorList>
            <consortium name="EnsemblPlants"/>
        </authorList>
    </citation>
    <scope>IDENTIFICATION</scope>
</reference>
<dbReference type="EnsemblPlants" id="Pp3c9_1020V3.4">
    <property type="protein sequence ID" value="Pp3c9_1020V3.4"/>
    <property type="gene ID" value="Pp3c9_1020"/>
</dbReference>
<dbReference type="GO" id="GO:0140664">
    <property type="term" value="F:ATP-dependent DNA damage sensor activity"/>
    <property type="evidence" value="ECO:0007669"/>
    <property type="project" value="InterPro"/>
</dbReference>
<evidence type="ECO:0000256" key="4">
    <source>
        <dbReference type="ARBA" id="ARBA00022840"/>
    </source>
</evidence>
<dbReference type="FunFam" id="3.40.50.300:FF:001335">
    <property type="entry name" value="DNA mismatch repair protein"/>
    <property type="match status" value="1"/>
</dbReference>
<dbReference type="GO" id="GO:0030983">
    <property type="term" value="F:mismatched DNA binding"/>
    <property type="evidence" value="ECO:0000318"/>
    <property type="project" value="GO_Central"/>
</dbReference>
<dbReference type="PANTHER" id="PTHR11361">
    <property type="entry name" value="DNA MISMATCH REPAIR PROTEIN MUTS FAMILY MEMBER"/>
    <property type="match status" value="1"/>
</dbReference>
<sequence>MAQQRNLFSFFKKGQEGPSRGSSSSSPLHGIDGKKQANSIEFRQQHAQSENTITKSTQYSEDNIGSSGSPASSPNLESTPLKNSKEALWSKFKPPATASIVVKPPASAFTVAKPPDSDLNGATSRPFIPRLKRVQDEVSQGDSPGGTCNSTSDSNKRRKLMDVLGVEEGLPQGSKWAAAAAKFEWLLPNKIKDAMGRRPDHPLYDKRTLHIPPDVLSKMTASQRQYWTAKSKYMDTVLFFKVGKFYELYEFDAEIGQKEMDWKLTLSGVGKCRQVGVPESGIDDAVQKLVARGYKVGRVEQLETSEQAKQRGGGMVQRDLTHVVTPSTRLDGNLRPEAVHLLALREDTLDGPHDNALSQGSVAIGFAFVDAAAGKFYVGTINDDCSRSALESLLAQVAPQEILYELGAVSNDTLKLLRHRTTPGQLPVMMTPLTDEFQEANFAMKLMKDKKYFRSGGSSGDFRGPWPEALEILTNKHLAASALGALVAHLTRMKVNDELLPNGVLLSYEVFRGSLRLDGQSIVNLELLENKDDGSRAGTLLDYLDKCVTKFGKRMLRRWICHPLQNTAELNDRLDAVEELSSREEMACLIREDLRVLPDLERLVARVRGLAGSSNLGVVPMAAKKVHQRRMKTFGEAVQALRGGFELLEKLQSCRDGLGPPKARLLEAAMSLGDGNAALDTLEAIDSCIDRSSSAIKLYSKGGATDDDNDSDSDELSALEKEAESLMKVMLSFNEHSELWQAAVETLARLDILISFAAISKIAAGPTCRPQFVQNNNVGLGGSILDIKGLWHPYGSGGNGGVIVPNDVELGTTRKESSVNPRTMLLTGPNMGGKSTLLRATCLAVIMAQLGCFVPGNSCRLSPVDTIFTRLGASDRIMEGHSTFMVECTEAASVLRHATNNSLVVLDELGRGTSTFDGYAIAYAVLRHVVDTLDCRLLFATHYHALTTEFASHPSVGLRHMACSLLQSDYKSGKSIGEQEIVFLYKLTEGVCQQSYGLQVATLAGLPPSLVRSAECASNAIKTKISSAFDAALVKEGLPHLHMQWFAALVEAFSFDEDDFMETFICIWEEMRRSSV</sequence>
<dbReference type="InterPro" id="IPR007695">
    <property type="entry name" value="DNA_mismatch_repair_MutS-lik_N"/>
</dbReference>
<evidence type="ECO:0000313" key="8">
    <source>
        <dbReference type="EMBL" id="PNR47625.1"/>
    </source>
</evidence>
<dbReference type="Gramene" id="Pp3c9_1020V3.2">
    <property type="protein sequence ID" value="Pp3c9_1020V3.2"/>
    <property type="gene ID" value="Pp3c9_1020"/>
</dbReference>
<dbReference type="Gene3D" id="3.40.50.300">
    <property type="entry name" value="P-loop containing nucleotide triphosphate hydrolases"/>
    <property type="match status" value="1"/>
</dbReference>
<feature type="compositionally biased region" description="Polar residues" evidence="6">
    <location>
        <begin position="36"/>
        <end position="81"/>
    </location>
</feature>
<dbReference type="InterPro" id="IPR045076">
    <property type="entry name" value="MutS"/>
</dbReference>
<dbReference type="OrthoDB" id="10252754at2759"/>
<dbReference type="SUPFAM" id="SSF53150">
    <property type="entry name" value="DNA repair protein MutS, domain II"/>
    <property type="match status" value="1"/>
</dbReference>
<dbReference type="InterPro" id="IPR000432">
    <property type="entry name" value="DNA_mismatch_repair_MutS_C"/>
</dbReference>
<keyword evidence="4" id="KW-0067">ATP-binding</keyword>
<dbReference type="GO" id="GO:0005634">
    <property type="term" value="C:nucleus"/>
    <property type="evidence" value="ECO:0000318"/>
    <property type="project" value="GO_Central"/>
</dbReference>
<dbReference type="InterPro" id="IPR016151">
    <property type="entry name" value="DNA_mismatch_repair_MutS_N"/>
</dbReference>
<dbReference type="Proteomes" id="UP000006727">
    <property type="component" value="Chromosome 9"/>
</dbReference>
<dbReference type="InterPro" id="IPR036187">
    <property type="entry name" value="DNA_mismatch_repair_MutS_sf"/>
</dbReference>
<dbReference type="AlphaFoldDB" id="A0A2K1K1G7"/>
<feature type="region of interest" description="Disordered" evidence="6">
    <location>
        <begin position="1"/>
        <end position="81"/>
    </location>
</feature>
<keyword evidence="10" id="KW-1185">Reference proteome</keyword>
<dbReference type="Pfam" id="PF01624">
    <property type="entry name" value="MutS_I"/>
    <property type="match status" value="1"/>
</dbReference>
<dbReference type="EnsemblPlants" id="Pp3c9_1020V3.2">
    <property type="protein sequence ID" value="Pp3c9_1020V3.2"/>
    <property type="gene ID" value="Pp3c9_1020"/>
</dbReference>
<dbReference type="Gramene" id="Pp3c9_1020V3.4">
    <property type="protein sequence ID" value="Pp3c9_1020V3.4"/>
    <property type="gene ID" value="Pp3c9_1020"/>
</dbReference>
<dbReference type="EnsemblPlants" id="Pp3c9_1020V3.1">
    <property type="protein sequence ID" value="Pp3c9_1020V3.1"/>
    <property type="gene ID" value="Pp3c9_1020"/>
</dbReference>
<evidence type="ECO:0000256" key="2">
    <source>
        <dbReference type="ARBA" id="ARBA00022741"/>
    </source>
</evidence>
<dbReference type="OMA" id="EWSEVIH"/>
<dbReference type="SUPFAM" id="SSF55271">
    <property type="entry name" value="DNA repair protein MutS, domain I"/>
    <property type="match status" value="1"/>
</dbReference>
<gene>
    <name evidence="9" type="primary">LOC112286571</name>
    <name evidence="8" type="ORF">PHYPA_012098</name>
</gene>
<evidence type="ECO:0000313" key="9">
    <source>
        <dbReference type="EnsemblPlants" id="Pp3c9_1020V3.1"/>
    </source>
</evidence>
<evidence type="ECO:0000256" key="5">
    <source>
        <dbReference type="ARBA" id="ARBA00023125"/>
    </source>
</evidence>
<keyword evidence="2" id="KW-0547">Nucleotide-binding</keyword>
<evidence type="ECO:0000256" key="6">
    <source>
        <dbReference type="SAM" id="MobiDB-lite"/>
    </source>
</evidence>
<feature type="compositionally biased region" description="Low complexity" evidence="6">
    <location>
        <begin position="17"/>
        <end position="27"/>
    </location>
</feature>
<dbReference type="RefSeq" id="XP_024384319.1">
    <property type="nucleotide sequence ID" value="XM_024528551.2"/>
</dbReference>
<dbReference type="GO" id="GO:0006298">
    <property type="term" value="P:mismatch repair"/>
    <property type="evidence" value="ECO:0000318"/>
    <property type="project" value="GO_Central"/>
</dbReference>
<evidence type="ECO:0000256" key="1">
    <source>
        <dbReference type="ARBA" id="ARBA00006271"/>
    </source>
</evidence>
<dbReference type="Pfam" id="PF05188">
    <property type="entry name" value="MutS_II"/>
    <property type="match status" value="1"/>
</dbReference>
<reference evidence="8 10" key="2">
    <citation type="journal article" date="2018" name="Plant J.">
        <title>The Physcomitrella patens chromosome-scale assembly reveals moss genome structure and evolution.</title>
        <authorList>
            <person name="Lang D."/>
            <person name="Ullrich K.K."/>
            <person name="Murat F."/>
            <person name="Fuchs J."/>
            <person name="Jenkins J."/>
            <person name="Haas F.B."/>
            <person name="Piednoel M."/>
            <person name="Gundlach H."/>
            <person name="Van Bel M."/>
            <person name="Meyberg R."/>
            <person name="Vives C."/>
            <person name="Morata J."/>
            <person name="Symeonidi A."/>
            <person name="Hiss M."/>
            <person name="Muchero W."/>
            <person name="Kamisugi Y."/>
            <person name="Saleh O."/>
            <person name="Blanc G."/>
            <person name="Decker E.L."/>
            <person name="van Gessel N."/>
            <person name="Grimwood J."/>
            <person name="Hayes R.D."/>
            <person name="Graham S.W."/>
            <person name="Gunter L.E."/>
            <person name="McDaniel S.F."/>
            <person name="Hoernstein S.N.W."/>
            <person name="Larsson A."/>
            <person name="Li F.W."/>
            <person name="Perroud P.F."/>
            <person name="Phillips J."/>
            <person name="Ranjan P."/>
            <person name="Rokshar D.S."/>
            <person name="Rothfels C.J."/>
            <person name="Schneider L."/>
            <person name="Shu S."/>
            <person name="Stevenson D.W."/>
            <person name="Thummler F."/>
            <person name="Tillich M."/>
            <person name="Villarreal Aguilar J.C."/>
            <person name="Widiez T."/>
            <person name="Wong G.K."/>
            <person name="Wymore A."/>
            <person name="Zhang Y."/>
            <person name="Zimmer A.D."/>
            <person name="Quatrano R.S."/>
            <person name="Mayer K.F.X."/>
            <person name="Goodstein D."/>
            <person name="Casacuberta J.M."/>
            <person name="Vandepoele K."/>
            <person name="Reski R."/>
            <person name="Cuming A.C."/>
            <person name="Tuskan G.A."/>
            <person name="Maumus F."/>
            <person name="Salse J."/>
            <person name="Schmutz J."/>
            <person name="Rensing S.A."/>
        </authorList>
    </citation>
    <scope>NUCLEOTIDE SEQUENCE [LARGE SCALE GENOMIC DNA]</scope>
    <source>
        <strain evidence="9 10">cv. Gransden 2004</strain>
    </source>
</reference>
<dbReference type="InterPro" id="IPR027417">
    <property type="entry name" value="P-loop_NTPase"/>
</dbReference>
<dbReference type="InterPro" id="IPR007860">
    <property type="entry name" value="DNA_mmatch_repair_MutS_con_dom"/>
</dbReference>
<dbReference type="InterPro" id="IPR036678">
    <property type="entry name" value="MutS_con_dom_sf"/>
</dbReference>
<dbReference type="Gene3D" id="3.30.420.110">
    <property type="entry name" value="MutS, connector domain"/>
    <property type="match status" value="1"/>
</dbReference>
<evidence type="ECO:0000313" key="10">
    <source>
        <dbReference type="Proteomes" id="UP000006727"/>
    </source>
</evidence>
<feature type="compositionally biased region" description="Polar residues" evidence="6">
    <location>
        <begin position="137"/>
        <end position="153"/>
    </location>
</feature>
<feature type="domain" description="DNA mismatch repair proteins mutS family" evidence="7">
    <location>
        <begin position="902"/>
        <end position="918"/>
    </location>
</feature>
<organism evidence="8">
    <name type="scientific">Physcomitrium patens</name>
    <name type="common">Spreading-leaved earth moss</name>
    <name type="synonym">Physcomitrella patens</name>
    <dbReference type="NCBI Taxonomy" id="3218"/>
    <lineage>
        <taxon>Eukaryota</taxon>
        <taxon>Viridiplantae</taxon>
        <taxon>Streptophyta</taxon>
        <taxon>Embryophyta</taxon>
        <taxon>Bryophyta</taxon>
        <taxon>Bryophytina</taxon>
        <taxon>Bryopsida</taxon>
        <taxon>Funariidae</taxon>
        <taxon>Funariales</taxon>
        <taxon>Funariaceae</taxon>
        <taxon>Physcomitrium</taxon>
    </lineage>
</organism>
<dbReference type="EMBL" id="ABEU02000009">
    <property type="protein sequence ID" value="PNR47625.1"/>
    <property type="molecule type" value="Genomic_DNA"/>
</dbReference>
<dbReference type="SMART" id="SM00534">
    <property type="entry name" value="MUTSac"/>
    <property type="match status" value="1"/>
</dbReference>
<dbReference type="Gene3D" id="3.40.1170.10">
    <property type="entry name" value="DNA repair protein MutS, domain I"/>
    <property type="match status" value="1"/>
</dbReference>
<evidence type="ECO:0000256" key="3">
    <source>
        <dbReference type="ARBA" id="ARBA00022763"/>
    </source>
</evidence>
<dbReference type="SMART" id="SM00533">
    <property type="entry name" value="MUTSd"/>
    <property type="match status" value="1"/>
</dbReference>
<dbReference type="SUPFAM" id="SSF48334">
    <property type="entry name" value="DNA repair protein MutS, domain III"/>
    <property type="match status" value="1"/>
</dbReference>
<keyword evidence="3" id="KW-0227">DNA damage</keyword>
<dbReference type="PANTHER" id="PTHR11361:SF148">
    <property type="entry name" value="DNA MISMATCH REPAIR PROTEIN MSH6"/>
    <property type="match status" value="1"/>
</dbReference>
<dbReference type="RefSeq" id="XP_024384318.1">
    <property type="nucleotide sequence ID" value="XM_024528550.2"/>
</dbReference>
<comment type="similarity">
    <text evidence="1">Belongs to the DNA mismatch repair MutS family.</text>
</comment>
<dbReference type="PIRSF" id="PIRSF037677">
    <property type="entry name" value="DNA_mis_repair_Msh6"/>
    <property type="match status" value="1"/>
</dbReference>
<feature type="region of interest" description="Disordered" evidence="6">
    <location>
        <begin position="135"/>
        <end position="156"/>
    </location>
</feature>
<dbReference type="PaxDb" id="3218-PP1S90_86V6.1"/>